<sequence>MDYLLTIYSFRQHAWNIETEKPIEKKAAKIHKRNENDNRSTCAPQIQTLAKCRFEKKTQKRHTRQCSEFSSEFQRKGECSMQIAMENLRTREKFQN</sequence>
<protein>
    <submittedName>
        <fullName evidence="1">Uncharacterized protein</fullName>
    </submittedName>
</protein>
<dbReference type="EMBL" id="JYDO01000018">
    <property type="protein sequence ID" value="KRZ77613.1"/>
    <property type="molecule type" value="Genomic_DNA"/>
</dbReference>
<organism evidence="1 2">
    <name type="scientific">Trichinella papuae</name>
    <dbReference type="NCBI Taxonomy" id="268474"/>
    <lineage>
        <taxon>Eukaryota</taxon>
        <taxon>Metazoa</taxon>
        <taxon>Ecdysozoa</taxon>
        <taxon>Nematoda</taxon>
        <taxon>Enoplea</taxon>
        <taxon>Dorylaimia</taxon>
        <taxon>Trichinellida</taxon>
        <taxon>Trichinellidae</taxon>
        <taxon>Trichinella</taxon>
    </lineage>
</organism>
<name>A0A0V1N0T0_9BILA</name>
<proteinExistence type="predicted"/>
<dbReference type="AlphaFoldDB" id="A0A0V1N0T0"/>
<accession>A0A0V1N0T0</accession>
<gene>
    <name evidence="1" type="ORF">T10_1294</name>
</gene>
<reference evidence="1 2" key="1">
    <citation type="submission" date="2015-01" db="EMBL/GenBank/DDBJ databases">
        <title>Evolution of Trichinella species and genotypes.</title>
        <authorList>
            <person name="Korhonen P.K."/>
            <person name="Edoardo P."/>
            <person name="Giuseppe L.R."/>
            <person name="Gasser R.B."/>
        </authorList>
    </citation>
    <scope>NUCLEOTIDE SEQUENCE [LARGE SCALE GENOMIC DNA]</scope>
    <source>
        <strain evidence="1">ISS1980</strain>
    </source>
</reference>
<comment type="caution">
    <text evidence="1">The sequence shown here is derived from an EMBL/GenBank/DDBJ whole genome shotgun (WGS) entry which is preliminary data.</text>
</comment>
<dbReference type="Proteomes" id="UP000054843">
    <property type="component" value="Unassembled WGS sequence"/>
</dbReference>
<keyword evidence="2" id="KW-1185">Reference proteome</keyword>
<evidence type="ECO:0000313" key="2">
    <source>
        <dbReference type="Proteomes" id="UP000054843"/>
    </source>
</evidence>
<evidence type="ECO:0000313" key="1">
    <source>
        <dbReference type="EMBL" id="KRZ77613.1"/>
    </source>
</evidence>